<sequence length="123" mass="14586">MSNAPIALYWKAHNTWFCYFYVRIRNRHRKIPYPIFLMELYIIDKPFLDSDFQDLGCTGDLGSLGSIYYIKGNKFQKIQANNMSLKGVPIDTELMHPGLPVTIECKTRYRHPMWFSYDPDFHL</sequence>
<organism evidence="1 2">
    <name type="scientific">Phycomyces blakesleeanus (strain ATCC 8743b / DSM 1359 / FGSC 10004 / NBRC 33097 / NRRL 1555)</name>
    <dbReference type="NCBI Taxonomy" id="763407"/>
    <lineage>
        <taxon>Eukaryota</taxon>
        <taxon>Fungi</taxon>
        <taxon>Fungi incertae sedis</taxon>
        <taxon>Mucoromycota</taxon>
        <taxon>Mucoromycotina</taxon>
        <taxon>Mucoromycetes</taxon>
        <taxon>Mucorales</taxon>
        <taxon>Phycomycetaceae</taxon>
        <taxon>Phycomyces</taxon>
    </lineage>
</organism>
<dbReference type="RefSeq" id="XP_018294224.1">
    <property type="nucleotide sequence ID" value="XM_018435370.1"/>
</dbReference>
<reference evidence="2" key="1">
    <citation type="submission" date="2015-06" db="EMBL/GenBank/DDBJ databases">
        <title>Expansion of signal transduction pathways in fungi by whole-genome duplication.</title>
        <authorList>
            <consortium name="DOE Joint Genome Institute"/>
            <person name="Corrochano L.M."/>
            <person name="Kuo A."/>
            <person name="Marcet-Houben M."/>
            <person name="Polaino S."/>
            <person name="Salamov A."/>
            <person name="Villalobos J.M."/>
            <person name="Alvarez M.I."/>
            <person name="Avalos J."/>
            <person name="Benito E.P."/>
            <person name="Benoit I."/>
            <person name="Burger G."/>
            <person name="Camino L.P."/>
            <person name="Canovas D."/>
            <person name="Cerda-Olmedo E."/>
            <person name="Cheng J.-F."/>
            <person name="Dominguez A."/>
            <person name="Elias M."/>
            <person name="Eslava A.P."/>
            <person name="Glaser F."/>
            <person name="Grimwood J."/>
            <person name="Gutierrez G."/>
            <person name="Heitman J."/>
            <person name="Henrissat B."/>
            <person name="Iturriaga E.A."/>
            <person name="Lang B.F."/>
            <person name="Lavin J.L."/>
            <person name="Lee S."/>
            <person name="Li W."/>
            <person name="Lindquist E."/>
            <person name="Lopez-Garcia S."/>
            <person name="Luque E.M."/>
            <person name="Marcos A.T."/>
            <person name="Martin J."/>
            <person name="McCluskey K."/>
            <person name="Medina H.R."/>
            <person name="Miralles-Duran A."/>
            <person name="Miyazaki A."/>
            <person name="Munoz-Torres E."/>
            <person name="Oguiza J.A."/>
            <person name="Ohm R."/>
            <person name="Olmedo M."/>
            <person name="Orejas M."/>
            <person name="Ortiz-Castellanos L."/>
            <person name="Pisabarro A.G."/>
            <person name="Rodriguez-Romero J."/>
            <person name="Ruiz-Herrera J."/>
            <person name="Ruiz-Vazquez R."/>
            <person name="Sanz C."/>
            <person name="Schackwitz W."/>
            <person name="Schmutz J."/>
            <person name="Shahriari M."/>
            <person name="Shelest E."/>
            <person name="Silva-Franco F."/>
            <person name="Soanes D."/>
            <person name="Syed K."/>
            <person name="Tagua V.G."/>
            <person name="Talbot N.J."/>
            <person name="Thon M."/>
            <person name="De vries R.P."/>
            <person name="Wiebenga A."/>
            <person name="Yadav J.S."/>
            <person name="Braun E.L."/>
            <person name="Baker S."/>
            <person name="Garre V."/>
            <person name="Horwitz B."/>
            <person name="Torres-Martinez S."/>
            <person name="Idnurm A."/>
            <person name="Herrera-Estrella A."/>
            <person name="Gabaldon T."/>
            <person name="Grigoriev I.V."/>
        </authorList>
    </citation>
    <scope>NUCLEOTIDE SEQUENCE [LARGE SCALE GENOMIC DNA]</scope>
    <source>
        <strain evidence="2">NRRL 1555(-)</strain>
    </source>
</reference>
<keyword evidence="2" id="KW-1185">Reference proteome</keyword>
<gene>
    <name evidence="1" type="ORF">PHYBLDRAFT_166157</name>
</gene>
<dbReference type="EMBL" id="KV440976">
    <property type="protein sequence ID" value="OAD76184.1"/>
    <property type="molecule type" value="Genomic_DNA"/>
</dbReference>
<dbReference type="GeneID" id="28996276"/>
<dbReference type="Proteomes" id="UP000077315">
    <property type="component" value="Unassembled WGS sequence"/>
</dbReference>
<dbReference type="VEuPathDB" id="FungiDB:PHYBLDRAFT_166157"/>
<accession>A0A167NLA3</accession>
<evidence type="ECO:0000313" key="1">
    <source>
        <dbReference type="EMBL" id="OAD76184.1"/>
    </source>
</evidence>
<proteinExistence type="predicted"/>
<name>A0A167NLA3_PHYB8</name>
<evidence type="ECO:0000313" key="2">
    <source>
        <dbReference type="Proteomes" id="UP000077315"/>
    </source>
</evidence>
<protein>
    <submittedName>
        <fullName evidence="1">Uncharacterized protein</fullName>
    </submittedName>
</protein>
<dbReference type="AlphaFoldDB" id="A0A167NLA3"/>
<dbReference type="InParanoid" id="A0A167NLA3"/>